<sequence>MAVEFHNRQTTILQKALPHQLHMVSIIVGRSPTMCIPEDILMSFGNLTAPTAYLLCLARSLNIADNGFLLELCFMHSKTSSQTHPFDRRKNKA</sequence>
<organism evidence="1 2">
    <name type="scientific">Araneus ventricosus</name>
    <name type="common">Orbweaver spider</name>
    <name type="synonym">Epeira ventricosa</name>
    <dbReference type="NCBI Taxonomy" id="182803"/>
    <lineage>
        <taxon>Eukaryota</taxon>
        <taxon>Metazoa</taxon>
        <taxon>Ecdysozoa</taxon>
        <taxon>Arthropoda</taxon>
        <taxon>Chelicerata</taxon>
        <taxon>Arachnida</taxon>
        <taxon>Araneae</taxon>
        <taxon>Araneomorphae</taxon>
        <taxon>Entelegynae</taxon>
        <taxon>Araneoidea</taxon>
        <taxon>Araneidae</taxon>
        <taxon>Araneus</taxon>
    </lineage>
</organism>
<proteinExistence type="predicted"/>
<name>A0A4Y2I0J0_ARAVE</name>
<evidence type="ECO:0000313" key="1">
    <source>
        <dbReference type="EMBL" id="GBM71307.1"/>
    </source>
</evidence>
<reference evidence="1 2" key="1">
    <citation type="journal article" date="2019" name="Sci. Rep.">
        <title>Orb-weaving spider Araneus ventricosus genome elucidates the spidroin gene catalogue.</title>
        <authorList>
            <person name="Kono N."/>
            <person name="Nakamura H."/>
            <person name="Ohtoshi R."/>
            <person name="Moran D.A.P."/>
            <person name="Shinohara A."/>
            <person name="Yoshida Y."/>
            <person name="Fujiwara M."/>
            <person name="Mori M."/>
            <person name="Tomita M."/>
            <person name="Arakawa K."/>
        </authorList>
    </citation>
    <scope>NUCLEOTIDE SEQUENCE [LARGE SCALE GENOMIC DNA]</scope>
</reference>
<accession>A0A4Y2I0J0</accession>
<keyword evidence="2" id="KW-1185">Reference proteome</keyword>
<comment type="caution">
    <text evidence="1">The sequence shown here is derived from an EMBL/GenBank/DDBJ whole genome shotgun (WGS) entry which is preliminary data.</text>
</comment>
<evidence type="ECO:0000313" key="2">
    <source>
        <dbReference type="Proteomes" id="UP000499080"/>
    </source>
</evidence>
<dbReference type="Proteomes" id="UP000499080">
    <property type="component" value="Unassembled WGS sequence"/>
</dbReference>
<protein>
    <submittedName>
        <fullName evidence="1">Uncharacterized protein</fullName>
    </submittedName>
</protein>
<gene>
    <name evidence="1" type="ORF">AVEN_178744_1</name>
</gene>
<dbReference type="EMBL" id="BGPR01002306">
    <property type="protein sequence ID" value="GBM71307.1"/>
    <property type="molecule type" value="Genomic_DNA"/>
</dbReference>
<dbReference type="AlphaFoldDB" id="A0A4Y2I0J0"/>